<dbReference type="InterPro" id="IPR014231">
    <property type="entry name" value="Spore_YpjB"/>
</dbReference>
<keyword evidence="1" id="KW-0472">Membrane</keyword>
<feature type="transmembrane region" description="Helical" evidence="1">
    <location>
        <begin position="233"/>
        <end position="253"/>
    </location>
</feature>
<sequence length="269" mass="31260">MNVRKIIILLSVILLCLLPYAVHADSGIDQEDRELWRELNKTSDTILQYVKEQRYEEAKQLLNHFSKQFLTVRSSDFNLSMNDLRVIVSTYESAEQASTSMSMSHEDRVRAVSSFRLLVDVYDSSEHHLWKNTKESLESPLTGMAEAFENEDWTTYQKQLNRFLKGYEVVRPAWQAALEPHVYQRFDSQVVYAERHRHEPLAASNLLSTLSVMLSDLDMIYGDVDESTSDPSLIWVILTIGGAIVFALTYAGWKKYEGQREERKVRRRE</sequence>
<dbReference type="OrthoDB" id="2988195at2"/>
<keyword evidence="2" id="KW-0732">Signal</keyword>
<dbReference type="AlphaFoldDB" id="A0A3M7TW80"/>
<dbReference type="Pfam" id="PF09577">
    <property type="entry name" value="Spore_YpjB"/>
    <property type="match status" value="1"/>
</dbReference>
<protein>
    <submittedName>
        <fullName evidence="3">Sporulation protein YpjB</fullName>
    </submittedName>
</protein>
<evidence type="ECO:0000313" key="4">
    <source>
        <dbReference type="Proteomes" id="UP000278746"/>
    </source>
</evidence>
<dbReference type="Proteomes" id="UP000278746">
    <property type="component" value="Unassembled WGS sequence"/>
</dbReference>
<feature type="chain" id="PRO_5018246682" evidence="2">
    <location>
        <begin position="25"/>
        <end position="269"/>
    </location>
</feature>
<feature type="signal peptide" evidence="2">
    <location>
        <begin position="1"/>
        <end position="24"/>
    </location>
</feature>
<organism evidence="3 4">
    <name type="scientific">Alteribacter keqinensis</name>
    <dbReference type="NCBI Taxonomy" id="2483800"/>
    <lineage>
        <taxon>Bacteria</taxon>
        <taxon>Bacillati</taxon>
        <taxon>Bacillota</taxon>
        <taxon>Bacilli</taxon>
        <taxon>Bacillales</taxon>
        <taxon>Bacillaceae</taxon>
        <taxon>Alteribacter</taxon>
    </lineage>
</organism>
<accession>A0A3M7TW80</accession>
<evidence type="ECO:0000313" key="3">
    <source>
        <dbReference type="EMBL" id="RNA69162.1"/>
    </source>
</evidence>
<proteinExistence type="predicted"/>
<comment type="caution">
    <text evidence="3">The sequence shown here is derived from an EMBL/GenBank/DDBJ whole genome shotgun (WGS) entry which is preliminary data.</text>
</comment>
<keyword evidence="1" id="KW-1133">Transmembrane helix</keyword>
<dbReference type="EMBL" id="RHIB01000001">
    <property type="protein sequence ID" value="RNA69162.1"/>
    <property type="molecule type" value="Genomic_DNA"/>
</dbReference>
<name>A0A3M7TW80_9BACI</name>
<keyword evidence="4" id="KW-1185">Reference proteome</keyword>
<dbReference type="RefSeq" id="WP_122896684.1">
    <property type="nucleotide sequence ID" value="NZ_RHIB01000001.1"/>
</dbReference>
<reference evidence="3 4" key="1">
    <citation type="submission" date="2018-10" db="EMBL/GenBank/DDBJ databases">
        <title>Bacillus Keqinensis sp. nov., a moderately halophilic bacterium isolated from a saline-alkaline lake.</title>
        <authorList>
            <person name="Wang H."/>
        </authorList>
    </citation>
    <scope>NUCLEOTIDE SEQUENCE [LARGE SCALE GENOMIC DNA]</scope>
    <source>
        <strain evidence="3 4">KQ-3</strain>
    </source>
</reference>
<gene>
    <name evidence="3" type="ORF">EBO34_04210</name>
</gene>
<evidence type="ECO:0000256" key="1">
    <source>
        <dbReference type="SAM" id="Phobius"/>
    </source>
</evidence>
<keyword evidence="1" id="KW-0812">Transmembrane</keyword>
<evidence type="ECO:0000256" key="2">
    <source>
        <dbReference type="SAM" id="SignalP"/>
    </source>
</evidence>